<dbReference type="RefSeq" id="WP_067955134.1">
    <property type="nucleotide sequence ID" value="NZ_JACHGI010000029.1"/>
</dbReference>
<dbReference type="GO" id="GO:0006281">
    <property type="term" value="P:DNA repair"/>
    <property type="evidence" value="ECO:0007669"/>
    <property type="project" value="InterPro"/>
</dbReference>
<keyword evidence="2 5" id="KW-0436">Ligase</keyword>
<dbReference type="EMBL" id="JACHGI010000029">
    <property type="protein sequence ID" value="MBB6470411.1"/>
    <property type="molecule type" value="Genomic_DNA"/>
</dbReference>
<comment type="catalytic activity">
    <reaction evidence="3">
        <text>ATP + (deoxyribonucleotide)n-3'-hydroxyl + 5'-phospho-(deoxyribonucleotide)m = (deoxyribonucleotide)n+m + AMP + diphosphate.</text>
        <dbReference type="EC" id="6.5.1.1"/>
    </reaction>
</comment>
<dbReference type="GO" id="GO:0003910">
    <property type="term" value="F:DNA ligase (ATP) activity"/>
    <property type="evidence" value="ECO:0007669"/>
    <property type="project" value="UniProtKB-EC"/>
</dbReference>
<protein>
    <submittedName>
        <fullName evidence="5">DNA ligase D-like protein (Predicted ligase)</fullName>
    </submittedName>
</protein>
<feature type="domain" description="ATP-dependent DNA ligase family profile" evidence="4">
    <location>
        <begin position="24"/>
        <end position="193"/>
    </location>
</feature>
<dbReference type="Gene3D" id="3.30.470.30">
    <property type="entry name" value="DNA ligase/mRNA capping enzyme"/>
    <property type="match status" value="1"/>
</dbReference>
<dbReference type="CDD" id="cd07906">
    <property type="entry name" value="Adenylation_DNA_ligase_LigD_LigC"/>
    <property type="match status" value="1"/>
</dbReference>
<dbReference type="Proteomes" id="UP000532373">
    <property type="component" value="Unassembled WGS sequence"/>
</dbReference>
<dbReference type="Gene3D" id="3.30.1490.70">
    <property type="match status" value="1"/>
</dbReference>
<name>A0A8E1WML6_9HYPH</name>
<dbReference type="AlphaFoldDB" id="A0A8E1WML6"/>
<evidence type="ECO:0000256" key="3">
    <source>
        <dbReference type="ARBA" id="ARBA00034003"/>
    </source>
</evidence>
<comment type="caution">
    <text evidence="5">The sequence shown here is derived from an EMBL/GenBank/DDBJ whole genome shotgun (WGS) entry which is preliminary data.</text>
</comment>
<evidence type="ECO:0000256" key="1">
    <source>
        <dbReference type="ARBA" id="ARBA00007572"/>
    </source>
</evidence>
<dbReference type="Pfam" id="PF01068">
    <property type="entry name" value="DNA_ligase_A_M"/>
    <property type="match status" value="1"/>
</dbReference>
<evidence type="ECO:0000313" key="5">
    <source>
        <dbReference type="EMBL" id="MBB6470411.1"/>
    </source>
</evidence>
<proteinExistence type="inferred from homology"/>
<gene>
    <name evidence="5" type="ORF">HNQ96_006309</name>
</gene>
<dbReference type="SUPFAM" id="SSF56091">
    <property type="entry name" value="DNA ligase/mRNA capping enzyme, catalytic domain"/>
    <property type="match status" value="1"/>
</dbReference>
<evidence type="ECO:0000259" key="4">
    <source>
        <dbReference type="Pfam" id="PF01068"/>
    </source>
</evidence>
<sequence length="297" mass="33647">MRDQRRSAFMPPCIPTLVDKPPEGDRWTHEIKYDGYRTQFHLAGGRARAFTRNGHDWSMKYAAVLAAARELIPRDAIVDGEMVVQDESGRHSFKKLASAIRWEGSSLVFYAFDLLCLDGNDLRKQRCEDRRLRLHELLGDPRPTCPLQFSQAFEGSGAEFFAAVEKMDLEGIVSKRRASVYRGGPSKHWLKTKSYITGEFVVIGYEQKRGAAMSLLLAEETDAVMRFVGRAIPVIRQDRRDEFWQTLQFLHTSHFATPIGAGNKAAVPVHPVLKVMAKHLKGEEKLRHATVTEVLVP</sequence>
<organism evidence="5 6">
    <name type="scientific">Aminobacter carboxidus</name>
    <dbReference type="NCBI Taxonomy" id="376165"/>
    <lineage>
        <taxon>Bacteria</taxon>
        <taxon>Pseudomonadati</taxon>
        <taxon>Pseudomonadota</taxon>
        <taxon>Alphaproteobacteria</taxon>
        <taxon>Hyphomicrobiales</taxon>
        <taxon>Phyllobacteriaceae</taxon>
        <taxon>Aminobacter</taxon>
    </lineage>
</organism>
<reference evidence="5 6" key="1">
    <citation type="submission" date="2020-08" db="EMBL/GenBank/DDBJ databases">
        <title>Genomic Encyclopedia of Type Strains, Phase IV (KMG-IV): sequencing the most valuable type-strain genomes for metagenomic binning, comparative biology and taxonomic classification.</title>
        <authorList>
            <person name="Goeker M."/>
        </authorList>
    </citation>
    <scope>NUCLEOTIDE SEQUENCE [LARGE SCALE GENOMIC DNA]</scope>
    <source>
        <strain evidence="5 6">DSM 17454</strain>
    </source>
</reference>
<dbReference type="InterPro" id="IPR012310">
    <property type="entry name" value="DNA_ligase_ATP-dep_cent"/>
</dbReference>
<evidence type="ECO:0000256" key="2">
    <source>
        <dbReference type="ARBA" id="ARBA00022598"/>
    </source>
</evidence>
<dbReference type="InterPro" id="IPR012340">
    <property type="entry name" value="NA-bd_OB-fold"/>
</dbReference>
<dbReference type="InterPro" id="IPR050191">
    <property type="entry name" value="ATP-dep_DNA_ligase"/>
</dbReference>
<dbReference type="PANTHER" id="PTHR45674">
    <property type="entry name" value="DNA LIGASE 1/3 FAMILY MEMBER"/>
    <property type="match status" value="1"/>
</dbReference>
<comment type="similarity">
    <text evidence="1">Belongs to the ATP-dependent DNA ligase family.</text>
</comment>
<evidence type="ECO:0000313" key="6">
    <source>
        <dbReference type="Proteomes" id="UP000532373"/>
    </source>
</evidence>
<dbReference type="GO" id="GO:0006310">
    <property type="term" value="P:DNA recombination"/>
    <property type="evidence" value="ECO:0007669"/>
    <property type="project" value="InterPro"/>
</dbReference>
<dbReference type="Gene3D" id="2.40.50.140">
    <property type="entry name" value="Nucleic acid-binding proteins"/>
    <property type="match status" value="1"/>
</dbReference>
<accession>A0A8E1WML6</accession>
<dbReference type="GO" id="GO:0005524">
    <property type="term" value="F:ATP binding"/>
    <property type="evidence" value="ECO:0007669"/>
    <property type="project" value="InterPro"/>
</dbReference>
<dbReference type="PANTHER" id="PTHR45674:SF4">
    <property type="entry name" value="DNA LIGASE 1"/>
    <property type="match status" value="1"/>
</dbReference>